<reference evidence="2 3" key="1">
    <citation type="submission" date="2014-02" db="EMBL/GenBank/DDBJ databases">
        <title>The small core and large imbalanced accessory genome model reveals a collaborative survival strategy of Sorangium cellulosum strains in nature.</title>
        <authorList>
            <person name="Han K."/>
            <person name="Peng R."/>
            <person name="Blom J."/>
            <person name="Li Y.-Z."/>
        </authorList>
    </citation>
    <scope>NUCLEOTIDE SEQUENCE [LARGE SCALE GENOMIC DNA]</scope>
    <source>
        <strain evidence="2 3">So0157-25</strain>
    </source>
</reference>
<dbReference type="Pfam" id="PF05685">
    <property type="entry name" value="Uma2"/>
    <property type="match status" value="1"/>
</dbReference>
<dbReference type="PANTHER" id="PTHR34107">
    <property type="entry name" value="SLL0198 PROTEIN-RELATED"/>
    <property type="match status" value="1"/>
</dbReference>
<proteinExistence type="predicted"/>
<dbReference type="Proteomes" id="UP000075420">
    <property type="component" value="Unassembled WGS sequence"/>
</dbReference>
<gene>
    <name evidence="2" type="ORF">BE08_17015</name>
</gene>
<dbReference type="InterPro" id="IPR011335">
    <property type="entry name" value="Restrct_endonuc-II-like"/>
</dbReference>
<protein>
    <recommendedName>
        <fullName evidence="1">Putative restriction endonuclease domain-containing protein</fullName>
    </recommendedName>
</protein>
<dbReference type="EMBL" id="JELY01003164">
    <property type="protein sequence ID" value="KYF50528.1"/>
    <property type="molecule type" value="Genomic_DNA"/>
</dbReference>
<comment type="caution">
    <text evidence="2">The sequence shown here is derived from an EMBL/GenBank/DDBJ whole genome shotgun (WGS) entry which is preliminary data.</text>
</comment>
<evidence type="ECO:0000313" key="3">
    <source>
        <dbReference type="Proteomes" id="UP000075420"/>
    </source>
</evidence>
<dbReference type="InterPro" id="IPR008538">
    <property type="entry name" value="Uma2"/>
</dbReference>
<dbReference type="Gene3D" id="3.90.1570.10">
    <property type="entry name" value="tt1808, chain A"/>
    <property type="match status" value="1"/>
</dbReference>
<evidence type="ECO:0000259" key="1">
    <source>
        <dbReference type="Pfam" id="PF05685"/>
    </source>
</evidence>
<dbReference type="PANTHER" id="PTHR34107:SF4">
    <property type="entry name" value="SLL1222 PROTEIN"/>
    <property type="match status" value="1"/>
</dbReference>
<evidence type="ECO:0000313" key="2">
    <source>
        <dbReference type="EMBL" id="KYF50528.1"/>
    </source>
</evidence>
<dbReference type="CDD" id="cd06260">
    <property type="entry name" value="DUF820-like"/>
    <property type="match status" value="1"/>
</dbReference>
<feature type="domain" description="Putative restriction endonuclease" evidence="1">
    <location>
        <begin position="32"/>
        <end position="177"/>
    </location>
</feature>
<dbReference type="InterPro" id="IPR012296">
    <property type="entry name" value="Nuclease_put_TT1808"/>
</dbReference>
<dbReference type="AlphaFoldDB" id="A0A150P4V9"/>
<accession>A0A150P4V9</accession>
<sequence>MAQPAAAPPTFEELYERIRALPEHLTGEILEPGVLRTMSRPGKRHRRAARLCLHGLVPFDANVGGVGWWIEPETEIRFPGGRLVVPDLCGFRVERVPELPDENPLTVLPDWCCEVLSPRTARDDVAVKLPLYARSGVGWSWIVDPMRRLVEVFETVGGRPALTATAQDEACAVLPPFNGELAIASWWLPGAVEE</sequence>
<organism evidence="2 3">
    <name type="scientific">Sorangium cellulosum</name>
    <name type="common">Polyangium cellulosum</name>
    <dbReference type="NCBI Taxonomy" id="56"/>
    <lineage>
        <taxon>Bacteria</taxon>
        <taxon>Pseudomonadati</taxon>
        <taxon>Myxococcota</taxon>
        <taxon>Polyangia</taxon>
        <taxon>Polyangiales</taxon>
        <taxon>Polyangiaceae</taxon>
        <taxon>Sorangium</taxon>
    </lineage>
</organism>
<name>A0A150P4V9_SORCE</name>
<dbReference type="SUPFAM" id="SSF52980">
    <property type="entry name" value="Restriction endonuclease-like"/>
    <property type="match status" value="1"/>
</dbReference>